<dbReference type="EMBL" id="CAJNNW010030835">
    <property type="protein sequence ID" value="CAE8704655.1"/>
    <property type="molecule type" value="Genomic_DNA"/>
</dbReference>
<comment type="caution">
    <text evidence="2">The sequence shown here is derived from an EMBL/GenBank/DDBJ whole genome shotgun (WGS) entry which is preliminary data.</text>
</comment>
<dbReference type="SUPFAM" id="SSF47473">
    <property type="entry name" value="EF-hand"/>
    <property type="match status" value="1"/>
</dbReference>
<dbReference type="InterPro" id="IPR002048">
    <property type="entry name" value="EF_hand_dom"/>
</dbReference>
<evidence type="ECO:0000313" key="3">
    <source>
        <dbReference type="Proteomes" id="UP000626109"/>
    </source>
</evidence>
<dbReference type="InterPro" id="IPR011992">
    <property type="entry name" value="EF-hand-dom_pair"/>
</dbReference>
<evidence type="ECO:0000313" key="2">
    <source>
        <dbReference type="EMBL" id="CAE8704655.1"/>
    </source>
</evidence>
<dbReference type="PROSITE" id="PS50222">
    <property type="entry name" value="EF_HAND_2"/>
    <property type="match status" value="1"/>
</dbReference>
<proteinExistence type="predicted"/>
<dbReference type="AlphaFoldDB" id="A0A813KMX3"/>
<protein>
    <recommendedName>
        <fullName evidence="1">EF-hand domain-containing protein</fullName>
    </recommendedName>
</protein>
<organism evidence="2 3">
    <name type="scientific">Polarella glacialis</name>
    <name type="common">Dinoflagellate</name>
    <dbReference type="NCBI Taxonomy" id="89957"/>
    <lineage>
        <taxon>Eukaryota</taxon>
        <taxon>Sar</taxon>
        <taxon>Alveolata</taxon>
        <taxon>Dinophyceae</taxon>
        <taxon>Suessiales</taxon>
        <taxon>Suessiaceae</taxon>
        <taxon>Polarella</taxon>
    </lineage>
</organism>
<dbReference type="GO" id="GO:0005509">
    <property type="term" value="F:calcium ion binding"/>
    <property type="evidence" value="ECO:0007669"/>
    <property type="project" value="InterPro"/>
</dbReference>
<dbReference type="Proteomes" id="UP000626109">
    <property type="component" value="Unassembled WGS sequence"/>
</dbReference>
<name>A0A813KMX3_POLGL</name>
<gene>
    <name evidence="2" type="ORF">PGLA2088_LOCUS33309</name>
</gene>
<sequence length="174" mass="18877">MADQAEEQLEEDLDAVATELEDLAGMELDIDGFIEAFRTNAQLLRKVAITTGVPEDGLRSLQDDDLAGLFQAMDKDYSGTISFDEFVEGLVQIRQGSRADLDEQFAAEEEAVMDDAYVEAANAFEDAMTSPNGVSYGIEGELGLSAFVDALSDPIVVEKVSYASGLPTSWFDEL</sequence>
<feature type="non-terminal residue" evidence="2">
    <location>
        <position position="1"/>
    </location>
</feature>
<evidence type="ECO:0000259" key="1">
    <source>
        <dbReference type="PROSITE" id="PS50222"/>
    </source>
</evidence>
<reference evidence="2" key="1">
    <citation type="submission" date="2021-02" db="EMBL/GenBank/DDBJ databases">
        <authorList>
            <person name="Dougan E. K."/>
            <person name="Rhodes N."/>
            <person name="Thang M."/>
            <person name="Chan C."/>
        </authorList>
    </citation>
    <scope>NUCLEOTIDE SEQUENCE</scope>
</reference>
<dbReference type="Gene3D" id="1.10.238.10">
    <property type="entry name" value="EF-hand"/>
    <property type="match status" value="1"/>
</dbReference>
<feature type="domain" description="EF-hand" evidence="1">
    <location>
        <begin position="61"/>
        <end position="96"/>
    </location>
</feature>
<accession>A0A813KMX3</accession>